<keyword evidence="7 11" id="KW-0808">Transferase</keyword>
<dbReference type="GO" id="GO:0000105">
    <property type="term" value="P:L-histidine biosynthetic process"/>
    <property type="evidence" value="ECO:0007669"/>
    <property type="project" value="UniProtKB-UniRule"/>
</dbReference>
<dbReference type="GO" id="GO:0030170">
    <property type="term" value="F:pyridoxal phosphate binding"/>
    <property type="evidence" value="ECO:0007669"/>
    <property type="project" value="InterPro"/>
</dbReference>
<proteinExistence type="inferred from homology"/>
<dbReference type="Proteomes" id="UP000190198">
    <property type="component" value="Unassembled WGS sequence"/>
</dbReference>
<dbReference type="EMBL" id="MPRK01000023">
    <property type="protein sequence ID" value="OOZ42622.1"/>
    <property type="molecule type" value="Genomic_DNA"/>
</dbReference>
<keyword evidence="5 11" id="KW-0032">Aminotransferase</keyword>
<dbReference type="CDD" id="cd00609">
    <property type="entry name" value="AAT_like"/>
    <property type="match status" value="1"/>
</dbReference>
<dbReference type="InterPro" id="IPR015421">
    <property type="entry name" value="PyrdxlP-dep_Trfase_major"/>
</dbReference>
<dbReference type="Pfam" id="PF00155">
    <property type="entry name" value="Aminotran_1_2"/>
    <property type="match status" value="1"/>
</dbReference>
<accession>A0A1T2LC79</accession>
<dbReference type="OrthoDB" id="9809616at2"/>
<dbReference type="AlphaFoldDB" id="A0A1T2LC79"/>
<comment type="caution">
    <text evidence="13">The sequence shown here is derived from an EMBL/GenBank/DDBJ whole genome shotgun (WGS) entry which is preliminary data.</text>
</comment>
<dbReference type="InterPro" id="IPR015422">
    <property type="entry name" value="PyrdxlP-dep_Trfase_small"/>
</dbReference>
<keyword evidence="14" id="KW-1185">Reference proteome</keyword>
<evidence type="ECO:0000256" key="9">
    <source>
        <dbReference type="ARBA" id="ARBA00023102"/>
    </source>
</evidence>
<dbReference type="EC" id="2.6.1.9" evidence="11"/>
<feature type="modified residue" description="N6-(pyridoxal phosphate)lysine" evidence="11">
    <location>
        <position position="218"/>
    </location>
</feature>
<evidence type="ECO:0000256" key="8">
    <source>
        <dbReference type="ARBA" id="ARBA00022898"/>
    </source>
</evidence>
<dbReference type="PANTHER" id="PTHR42885:SF2">
    <property type="entry name" value="HISTIDINOL-PHOSPHATE AMINOTRANSFERASE"/>
    <property type="match status" value="1"/>
</dbReference>
<keyword evidence="9 11" id="KW-0368">Histidine biosynthesis</keyword>
<reference evidence="13 14" key="1">
    <citation type="submission" date="2016-11" db="EMBL/GenBank/DDBJ databases">
        <title>Mixed transmission modes and dynamic genome evolution in an obligate animal-bacterial symbiosis.</title>
        <authorList>
            <person name="Russell S.L."/>
            <person name="Corbett-Detig R.B."/>
            <person name="Cavanaugh C.M."/>
        </authorList>
    </citation>
    <scope>NUCLEOTIDE SEQUENCE [LARGE SCALE GENOMIC DNA]</scope>
    <source>
        <strain evidence="13">Sp-SM6</strain>
    </source>
</reference>
<comment type="pathway">
    <text evidence="2 11">Amino-acid biosynthesis; L-histidine biosynthesis; L-histidine from 5-phospho-alpha-D-ribose 1-diphosphate: step 7/9.</text>
</comment>
<dbReference type="Gene3D" id="3.40.640.10">
    <property type="entry name" value="Type I PLP-dependent aspartate aminotransferase-like (Major domain)"/>
    <property type="match status" value="1"/>
</dbReference>
<evidence type="ECO:0000256" key="7">
    <source>
        <dbReference type="ARBA" id="ARBA00022679"/>
    </source>
</evidence>
<dbReference type="HAMAP" id="MF_01023">
    <property type="entry name" value="HisC_aminotrans_2"/>
    <property type="match status" value="1"/>
</dbReference>
<evidence type="ECO:0000256" key="6">
    <source>
        <dbReference type="ARBA" id="ARBA00022605"/>
    </source>
</evidence>
<evidence type="ECO:0000256" key="1">
    <source>
        <dbReference type="ARBA" id="ARBA00001933"/>
    </source>
</evidence>
<comment type="catalytic activity">
    <reaction evidence="10 11">
        <text>L-histidinol phosphate + 2-oxoglutarate = 3-(imidazol-4-yl)-2-oxopropyl phosphate + L-glutamate</text>
        <dbReference type="Rhea" id="RHEA:23744"/>
        <dbReference type="ChEBI" id="CHEBI:16810"/>
        <dbReference type="ChEBI" id="CHEBI:29985"/>
        <dbReference type="ChEBI" id="CHEBI:57766"/>
        <dbReference type="ChEBI" id="CHEBI:57980"/>
        <dbReference type="EC" id="2.6.1.9"/>
    </reaction>
</comment>
<comment type="cofactor">
    <cofactor evidence="1 11">
        <name>pyridoxal 5'-phosphate</name>
        <dbReference type="ChEBI" id="CHEBI:597326"/>
    </cofactor>
</comment>
<evidence type="ECO:0000256" key="4">
    <source>
        <dbReference type="ARBA" id="ARBA00011738"/>
    </source>
</evidence>
<evidence type="ECO:0000256" key="11">
    <source>
        <dbReference type="HAMAP-Rule" id="MF_01023"/>
    </source>
</evidence>
<dbReference type="NCBIfam" id="TIGR01141">
    <property type="entry name" value="hisC"/>
    <property type="match status" value="1"/>
</dbReference>
<dbReference type="GO" id="GO:0004400">
    <property type="term" value="F:histidinol-phosphate transaminase activity"/>
    <property type="evidence" value="ECO:0007669"/>
    <property type="project" value="UniProtKB-UniRule"/>
</dbReference>
<evidence type="ECO:0000256" key="2">
    <source>
        <dbReference type="ARBA" id="ARBA00005011"/>
    </source>
</evidence>
<comment type="subunit">
    <text evidence="4 11">Homodimer.</text>
</comment>
<protein>
    <recommendedName>
        <fullName evidence="11">Histidinol-phosphate aminotransferase</fullName>
        <ecNumber evidence="11">2.6.1.9</ecNumber>
    </recommendedName>
    <alternativeName>
        <fullName evidence="11">Imidazole acetol-phosphate transaminase</fullName>
    </alternativeName>
</protein>
<dbReference type="Gene3D" id="3.90.1150.10">
    <property type="entry name" value="Aspartate Aminotransferase, domain 1"/>
    <property type="match status" value="1"/>
</dbReference>
<keyword evidence="8 11" id="KW-0663">Pyridoxal phosphate</keyword>
<evidence type="ECO:0000256" key="5">
    <source>
        <dbReference type="ARBA" id="ARBA00022576"/>
    </source>
</evidence>
<dbReference type="InterPro" id="IPR015424">
    <property type="entry name" value="PyrdxlP-dep_Trfase"/>
</dbReference>
<comment type="similarity">
    <text evidence="3 11">Belongs to the class-II pyridoxal-phosphate-dependent aminotransferase family. Histidinol-phosphate aminotransferase subfamily.</text>
</comment>
<name>A0A1T2LC79_9GAMM</name>
<evidence type="ECO:0000259" key="12">
    <source>
        <dbReference type="Pfam" id="PF00155"/>
    </source>
</evidence>
<sequence length="360" mass="39838">MEKRIRQWIRPEVQAINAYHVPSSEGLIKLDAMENPYTWPEAMRDEWAALIRETDVNRYPDPQAAILTQALRDAMEIPGDAGVLLGNGSDEIIQMLALALGGEQRVILSVEPSFVMYRMIAEFSGLRYVGVPLDASDFSLQPEVLLAEIAQHQPAVVYLAYPNNPTGNLFDDDVIEKVIAAAPGLVVIDEAYSPFTDATFMQRIGDYDNLVVMRTVSKMGLAGLRLGLLAGPAAWIEQIDKTRLPYNINRLTQVSASFALKHKQLFDEQTKALRLARETLLTELESIPALTAFPSDANFILVRLEQGDASEVFDAIRAQGVLIKNLSNSHPLLANCLRVTVGTQEENAAFLAALRRAYQS</sequence>
<dbReference type="InterPro" id="IPR005861">
    <property type="entry name" value="HisP_aminotrans"/>
</dbReference>
<evidence type="ECO:0000313" key="13">
    <source>
        <dbReference type="EMBL" id="OOZ42622.1"/>
    </source>
</evidence>
<dbReference type="InterPro" id="IPR004839">
    <property type="entry name" value="Aminotransferase_I/II_large"/>
</dbReference>
<feature type="domain" description="Aminotransferase class I/classII large" evidence="12">
    <location>
        <begin position="27"/>
        <end position="354"/>
    </location>
</feature>
<keyword evidence="6 11" id="KW-0028">Amino-acid biosynthesis</keyword>
<dbReference type="UniPathway" id="UPA00031">
    <property type="reaction ID" value="UER00012"/>
</dbReference>
<evidence type="ECO:0000313" key="14">
    <source>
        <dbReference type="Proteomes" id="UP000190198"/>
    </source>
</evidence>
<dbReference type="SUPFAM" id="SSF53383">
    <property type="entry name" value="PLP-dependent transferases"/>
    <property type="match status" value="1"/>
</dbReference>
<dbReference type="PANTHER" id="PTHR42885">
    <property type="entry name" value="HISTIDINOL-PHOSPHATE AMINOTRANSFERASE-RELATED"/>
    <property type="match status" value="1"/>
</dbReference>
<evidence type="ECO:0000256" key="10">
    <source>
        <dbReference type="ARBA" id="ARBA00047481"/>
    </source>
</evidence>
<organism evidence="13 14">
    <name type="scientific">Solemya elarraichensis gill symbiont</name>
    <dbReference type="NCBI Taxonomy" id="1918949"/>
    <lineage>
        <taxon>Bacteria</taxon>
        <taxon>Pseudomonadati</taxon>
        <taxon>Pseudomonadota</taxon>
        <taxon>Gammaproteobacteria</taxon>
        <taxon>sulfur-oxidizing symbionts</taxon>
    </lineage>
</organism>
<gene>
    <name evidence="11" type="primary">hisC</name>
    <name evidence="13" type="ORF">BOW52_02360</name>
</gene>
<evidence type="ECO:0000256" key="3">
    <source>
        <dbReference type="ARBA" id="ARBA00007970"/>
    </source>
</evidence>